<feature type="domain" description="Alpha/beta hydrolase fold-3" evidence="2">
    <location>
        <begin position="147"/>
        <end position="225"/>
    </location>
</feature>
<dbReference type="Gene3D" id="3.40.50.1820">
    <property type="entry name" value="alpha/beta hydrolase"/>
    <property type="match status" value="1"/>
</dbReference>
<accession>A0ABY4TAE5</accession>
<keyword evidence="1 3" id="KW-0378">Hydrolase</keyword>
<dbReference type="EMBL" id="CP063231">
    <property type="protein sequence ID" value="URL60330.1"/>
    <property type="molecule type" value="Genomic_DNA"/>
</dbReference>
<dbReference type="GO" id="GO:0016787">
    <property type="term" value="F:hydrolase activity"/>
    <property type="evidence" value="ECO:0007669"/>
    <property type="project" value="UniProtKB-KW"/>
</dbReference>
<dbReference type="Pfam" id="PF07859">
    <property type="entry name" value="Abhydrolase_3"/>
    <property type="match status" value="1"/>
</dbReference>
<dbReference type="InterPro" id="IPR013094">
    <property type="entry name" value="AB_hydrolase_3"/>
</dbReference>
<sequence length="336" mass="36088">MGIAAMLVSTLASATTGSEPLQNVQHRPWRPNAPGVEVPLWPKDLAIAQPPYPAPEVFGAGNGTIAGKPIQIVEHVTRPTMAIYPAKGVNTGAALLVFPGGGYRILAIDLEGTEICDWATAKGITCAVLKYRVPGSGPYWNEECNCRRAPKEPMALQDAQRAMGLLRQRAAEFHFDPTKVGVVGFSAGGRMVADISNHRTRAYHPIDDADRLPSRPDFALALYPGHLWNGKGTAIPLTKEVTIDPKGPPTFIAQAGDDGTDDTRESLTYYLALQQAKVPAELHLYAEGGHAFGVRQTDKPITHWTTLAEAWMCGLGVLPNDSASCKSNLYSGRPSS</sequence>
<name>A0ABY4TAE5_9GAMM</name>
<gene>
    <name evidence="3" type="ORF">IM816_08640</name>
</gene>
<organism evidence="3 4">
    <name type="scientific">Luteibacter flocculans</name>
    <dbReference type="NCBI Taxonomy" id="2780091"/>
    <lineage>
        <taxon>Bacteria</taxon>
        <taxon>Pseudomonadati</taxon>
        <taxon>Pseudomonadota</taxon>
        <taxon>Gammaproteobacteria</taxon>
        <taxon>Lysobacterales</taxon>
        <taxon>Rhodanobacteraceae</taxon>
        <taxon>Luteibacter</taxon>
    </lineage>
</organism>
<dbReference type="Proteomes" id="UP001056681">
    <property type="component" value="Chromosome"/>
</dbReference>
<evidence type="ECO:0000259" key="2">
    <source>
        <dbReference type="Pfam" id="PF07859"/>
    </source>
</evidence>
<evidence type="ECO:0000256" key="1">
    <source>
        <dbReference type="ARBA" id="ARBA00022801"/>
    </source>
</evidence>
<dbReference type="PANTHER" id="PTHR48081">
    <property type="entry name" value="AB HYDROLASE SUPERFAMILY PROTEIN C4A8.06C"/>
    <property type="match status" value="1"/>
</dbReference>
<dbReference type="RefSeq" id="WP_425602639.1">
    <property type="nucleotide sequence ID" value="NZ_CP063231.1"/>
</dbReference>
<dbReference type="PANTHER" id="PTHR48081:SF6">
    <property type="entry name" value="PEPTIDASE S9 PROLYL OLIGOPEPTIDASE CATALYTIC DOMAIN-CONTAINING PROTEIN"/>
    <property type="match status" value="1"/>
</dbReference>
<evidence type="ECO:0000313" key="3">
    <source>
        <dbReference type="EMBL" id="URL60330.1"/>
    </source>
</evidence>
<dbReference type="InterPro" id="IPR029058">
    <property type="entry name" value="AB_hydrolase_fold"/>
</dbReference>
<evidence type="ECO:0000313" key="4">
    <source>
        <dbReference type="Proteomes" id="UP001056681"/>
    </source>
</evidence>
<dbReference type="SUPFAM" id="SSF53474">
    <property type="entry name" value="alpha/beta-Hydrolases"/>
    <property type="match status" value="1"/>
</dbReference>
<dbReference type="InterPro" id="IPR050300">
    <property type="entry name" value="GDXG_lipolytic_enzyme"/>
</dbReference>
<reference evidence="3" key="1">
    <citation type="submission" date="2020-10" db="EMBL/GenBank/DDBJ databases">
        <title>Whole-genome sequence of Luteibacter sp. EIF3.</title>
        <authorList>
            <person name="Friedrich I."/>
            <person name="Hertel R."/>
            <person name="Daniel R."/>
        </authorList>
    </citation>
    <scope>NUCLEOTIDE SEQUENCE</scope>
    <source>
        <strain evidence="3">EIF3</strain>
    </source>
</reference>
<proteinExistence type="predicted"/>
<keyword evidence="4" id="KW-1185">Reference proteome</keyword>
<protein>
    <submittedName>
        <fullName evidence="3">Alpha/beta hydrolase</fullName>
    </submittedName>
</protein>